<dbReference type="EMBL" id="JASCZI010091365">
    <property type="protein sequence ID" value="MED6150083.1"/>
    <property type="molecule type" value="Genomic_DNA"/>
</dbReference>
<keyword evidence="3" id="KW-0378">Hydrolase</keyword>
<keyword evidence="2" id="KW-0645">Protease</keyword>
<feature type="region of interest" description="Disordered" evidence="4">
    <location>
        <begin position="132"/>
        <end position="176"/>
    </location>
</feature>
<evidence type="ECO:0000259" key="5">
    <source>
        <dbReference type="Pfam" id="PF02902"/>
    </source>
</evidence>
<dbReference type="InterPro" id="IPR038765">
    <property type="entry name" value="Papain-like_cys_pep_sf"/>
</dbReference>
<name>A0ABU6TQ84_9FABA</name>
<evidence type="ECO:0000313" key="6">
    <source>
        <dbReference type="EMBL" id="MED6150083.1"/>
    </source>
</evidence>
<keyword evidence="7" id="KW-1185">Reference proteome</keyword>
<feature type="compositionally biased region" description="Polar residues" evidence="4">
    <location>
        <begin position="132"/>
        <end position="155"/>
    </location>
</feature>
<feature type="domain" description="Ubiquitin-like protease family profile" evidence="5">
    <location>
        <begin position="179"/>
        <end position="223"/>
    </location>
</feature>
<evidence type="ECO:0000256" key="2">
    <source>
        <dbReference type="ARBA" id="ARBA00022670"/>
    </source>
</evidence>
<accession>A0ABU6TQ84</accession>
<organism evidence="6 7">
    <name type="scientific">Stylosanthes scabra</name>
    <dbReference type="NCBI Taxonomy" id="79078"/>
    <lineage>
        <taxon>Eukaryota</taxon>
        <taxon>Viridiplantae</taxon>
        <taxon>Streptophyta</taxon>
        <taxon>Embryophyta</taxon>
        <taxon>Tracheophyta</taxon>
        <taxon>Spermatophyta</taxon>
        <taxon>Magnoliopsida</taxon>
        <taxon>eudicotyledons</taxon>
        <taxon>Gunneridae</taxon>
        <taxon>Pentapetalae</taxon>
        <taxon>rosids</taxon>
        <taxon>fabids</taxon>
        <taxon>Fabales</taxon>
        <taxon>Fabaceae</taxon>
        <taxon>Papilionoideae</taxon>
        <taxon>50 kb inversion clade</taxon>
        <taxon>dalbergioids sensu lato</taxon>
        <taxon>Dalbergieae</taxon>
        <taxon>Pterocarpus clade</taxon>
        <taxon>Stylosanthes</taxon>
    </lineage>
</organism>
<dbReference type="SUPFAM" id="SSF54001">
    <property type="entry name" value="Cysteine proteinases"/>
    <property type="match status" value="1"/>
</dbReference>
<dbReference type="Gene3D" id="3.40.395.10">
    <property type="entry name" value="Adenoviral Proteinase, Chain A"/>
    <property type="match status" value="1"/>
</dbReference>
<gene>
    <name evidence="6" type="ORF">PIB30_068825</name>
</gene>
<reference evidence="6 7" key="1">
    <citation type="journal article" date="2023" name="Plants (Basel)">
        <title>Bridging the Gap: Combining Genomics and Transcriptomics Approaches to Understand Stylosanthes scabra, an Orphan Legume from the Brazilian Caatinga.</title>
        <authorList>
            <person name="Ferreira-Neto J.R.C."/>
            <person name="da Silva M.D."/>
            <person name="Binneck E."/>
            <person name="de Melo N.F."/>
            <person name="da Silva R.H."/>
            <person name="de Melo A.L.T.M."/>
            <person name="Pandolfi V."/>
            <person name="Bustamante F.O."/>
            <person name="Brasileiro-Vidal A.C."/>
            <person name="Benko-Iseppon A.M."/>
        </authorList>
    </citation>
    <scope>NUCLEOTIDE SEQUENCE [LARGE SCALE GENOMIC DNA]</scope>
    <source>
        <tissue evidence="6">Leaves</tissue>
    </source>
</reference>
<evidence type="ECO:0000313" key="7">
    <source>
        <dbReference type="Proteomes" id="UP001341840"/>
    </source>
</evidence>
<protein>
    <recommendedName>
        <fullName evidence="5">Ubiquitin-like protease family profile domain-containing protein</fullName>
    </recommendedName>
</protein>
<sequence length="283" mass="32051">MATSNTDGIHVNPCATPTDLMESFEKKVMADLEDIKRSNKNIQAEQILLKSMIERVDSLFFNPDLKKIARHMKNSKINPTITHPTTYKVLENHKKVDPKSTFEMDMDQNVYLDVSDDDNDVLEVDRTTITRQTPCKSAVQRNTPTIKRQKMTSPQSNGKGKSKPLSKSLFPEHGAKRSRFQQAVQIYVPIKEDNGHWYLMVMCLKLKTTFHLDSNLPAVRKEARTSFIENLVVAVVLSDIITSSHFGDCPFEHADFSGGWSTRTIDVVDNVQLLPKSKDNSAI</sequence>
<comment type="caution">
    <text evidence="6">The sequence shown here is derived from an EMBL/GenBank/DDBJ whole genome shotgun (WGS) entry which is preliminary data.</text>
</comment>
<dbReference type="InterPro" id="IPR003653">
    <property type="entry name" value="Peptidase_C48_C"/>
</dbReference>
<evidence type="ECO:0000256" key="4">
    <source>
        <dbReference type="SAM" id="MobiDB-lite"/>
    </source>
</evidence>
<comment type="similarity">
    <text evidence="1">Belongs to the peptidase C48 family.</text>
</comment>
<dbReference type="Proteomes" id="UP001341840">
    <property type="component" value="Unassembled WGS sequence"/>
</dbReference>
<proteinExistence type="inferred from homology"/>
<feature type="compositionally biased region" description="Low complexity" evidence="4">
    <location>
        <begin position="156"/>
        <end position="169"/>
    </location>
</feature>
<dbReference type="Pfam" id="PF02902">
    <property type="entry name" value="Peptidase_C48"/>
    <property type="match status" value="1"/>
</dbReference>
<evidence type="ECO:0000256" key="1">
    <source>
        <dbReference type="ARBA" id="ARBA00005234"/>
    </source>
</evidence>
<evidence type="ECO:0000256" key="3">
    <source>
        <dbReference type="ARBA" id="ARBA00022801"/>
    </source>
</evidence>